<dbReference type="Pfam" id="PF00534">
    <property type="entry name" value="Glycos_transf_1"/>
    <property type="match status" value="1"/>
</dbReference>
<evidence type="ECO:0000259" key="1">
    <source>
        <dbReference type="Pfam" id="PF00534"/>
    </source>
</evidence>
<dbReference type="SUPFAM" id="SSF53756">
    <property type="entry name" value="UDP-Glycosyltransferase/glycogen phosphorylase"/>
    <property type="match status" value="1"/>
</dbReference>
<dbReference type="KEGG" id="pcor:KS4_16630"/>
<dbReference type="InterPro" id="IPR001296">
    <property type="entry name" value="Glyco_trans_1"/>
</dbReference>
<evidence type="ECO:0000313" key="2">
    <source>
        <dbReference type="EMBL" id="QDU33611.1"/>
    </source>
</evidence>
<dbReference type="GO" id="GO:0016757">
    <property type="term" value="F:glycosyltransferase activity"/>
    <property type="evidence" value="ECO:0007669"/>
    <property type="project" value="InterPro"/>
</dbReference>
<sequence length="398" mass="45653">MSLRILIVDTIVDGHHLNYVRLIIEALRGEHVDVVFATAEDVRERAEYETYLADLSDSFELVDEFASDRKVLPYSKLWRRMSGDWIMTLVDQYKPDELIVSYGNGITQYLGMQRLIRRLDWSERKMRSHAVILSPRYAYDLKGIKERLRNWLSIKLTKASPWDTIFSIDPLVVKYLEKHEPMLARRVVGTADPVPMDERMERAEARERLGIGEERGALLGIAGLIDARKGVPRLIDAFEKTCADNHGTKLLLAGKHRENVIKHLSEKNEALRERVICLNRYLSDEEFRAFFNAVDVVCVPYPDHVGSASLVLRAAQAGKLVLGTDRHWIGWAIEEYGLGIRCDVMDPEQFSRGIEKVLSYDVVVDEAGARRLSELNSEQAFRETWQRVVLGERVMVEA</sequence>
<dbReference type="RefSeq" id="WP_145076786.1">
    <property type="nucleotide sequence ID" value="NZ_CP036425.1"/>
</dbReference>
<name>A0A517YTQ4_9BACT</name>
<dbReference type="OrthoDB" id="9065392at2"/>
<keyword evidence="3" id="KW-1185">Reference proteome</keyword>
<dbReference type="PANTHER" id="PTHR12526">
    <property type="entry name" value="GLYCOSYLTRANSFERASE"/>
    <property type="match status" value="1"/>
</dbReference>
<accession>A0A517YTQ4</accession>
<dbReference type="EMBL" id="CP036425">
    <property type="protein sequence ID" value="QDU33611.1"/>
    <property type="molecule type" value="Genomic_DNA"/>
</dbReference>
<dbReference type="Proteomes" id="UP000317369">
    <property type="component" value="Chromosome"/>
</dbReference>
<proteinExistence type="predicted"/>
<dbReference type="Gene3D" id="3.40.50.2000">
    <property type="entry name" value="Glycogen Phosphorylase B"/>
    <property type="match status" value="1"/>
</dbReference>
<protein>
    <submittedName>
        <fullName evidence="2">Glycosyl transferases group 1</fullName>
    </submittedName>
</protein>
<gene>
    <name evidence="2" type="ORF">KS4_16630</name>
</gene>
<keyword evidence="2" id="KW-0808">Transferase</keyword>
<evidence type="ECO:0000313" key="3">
    <source>
        <dbReference type="Proteomes" id="UP000317369"/>
    </source>
</evidence>
<dbReference type="AlphaFoldDB" id="A0A517YTQ4"/>
<dbReference type="CDD" id="cd03801">
    <property type="entry name" value="GT4_PimA-like"/>
    <property type="match status" value="1"/>
</dbReference>
<reference evidence="2 3" key="1">
    <citation type="submission" date="2019-02" db="EMBL/GenBank/DDBJ databases">
        <title>Deep-cultivation of Planctomycetes and their phenomic and genomic characterization uncovers novel biology.</title>
        <authorList>
            <person name="Wiegand S."/>
            <person name="Jogler M."/>
            <person name="Boedeker C."/>
            <person name="Pinto D."/>
            <person name="Vollmers J."/>
            <person name="Rivas-Marin E."/>
            <person name="Kohn T."/>
            <person name="Peeters S.H."/>
            <person name="Heuer A."/>
            <person name="Rast P."/>
            <person name="Oberbeckmann S."/>
            <person name="Bunk B."/>
            <person name="Jeske O."/>
            <person name="Meyerdierks A."/>
            <person name="Storesund J.E."/>
            <person name="Kallscheuer N."/>
            <person name="Luecker S."/>
            <person name="Lage O.M."/>
            <person name="Pohl T."/>
            <person name="Merkel B.J."/>
            <person name="Hornburger P."/>
            <person name="Mueller R.-W."/>
            <person name="Bruemmer F."/>
            <person name="Labrenz M."/>
            <person name="Spormann A.M."/>
            <person name="Op den Camp H."/>
            <person name="Overmann J."/>
            <person name="Amann R."/>
            <person name="Jetten M.S.M."/>
            <person name="Mascher T."/>
            <person name="Medema M.H."/>
            <person name="Devos D.P."/>
            <person name="Kaster A.-K."/>
            <person name="Ovreas L."/>
            <person name="Rohde M."/>
            <person name="Galperin M.Y."/>
            <person name="Jogler C."/>
        </authorList>
    </citation>
    <scope>NUCLEOTIDE SEQUENCE [LARGE SCALE GENOMIC DNA]</scope>
    <source>
        <strain evidence="2 3">KS4</strain>
    </source>
</reference>
<feature type="domain" description="Glycosyl transferase family 1" evidence="1">
    <location>
        <begin position="208"/>
        <end position="359"/>
    </location>
</feature>
<organism evidence="2 3">
    <name type="scientific">Poriferisphaera corsica</name>
    <dbReference type="NCBI Taxonomy" id="2528020"/>
    <lineage>
        <taxon>Bacteria</taxon>
        <taxon>Pseudomonadati</taxon>
        <taxon>Planctomycetota</taxon>
        <taxon>Phycisphaerae</taxon>
        <taxon>Phycisphaerales</taxon>
        <taxon>Phycisphaeraceae</taxon>
        <taxon>Poriferisphaera</taxon>
    </lineage>
</organism>